<dbReference type="Pfam" id="PF03013">
    <property type="entry name" value="Pyr_excise"/>
    <property type="match status" value="1"/>
</dbReference>
<dbReference type="Proteomes" id="UP000595895">
    <property type="component" value="Chromosome"/>
</dbReference>
<dbReference type="KEGG" id="awe:JG540_08625"/>
<sequence length="148" mass="16474">MRLWSLDPALLDRAALVACWREALLAQKVLQGRTKGYRNHPQLERFKATSDPASHIAAFLCGLQREATARGYRFNRELIAADPAPAGSLTVTTGQLELELAHLRQKVTVREPQWLPRLTGAAPHPLFRVVDGPVASWERRPLTPEPGP</sequence>
<dbReference type="InterPro" id="IPR004260">
    <property type="entry name" value="Pyr-dimer_DNA_glycosylase"/>
</dbReference>
<keyword evidence="2" id="KW-1185">Reference proteome</keyword>
<organism evidence="1 2">
    <name type="scientific">Actinomyces weissii</name>
    <dbReference type="NCBI Taxonomy" id="675090"/>
    <lineage>
        <taxon>Bacteria</taxon>
        <taxon>Bacillati</taxon>
        <taxon>Actinomycetota</taxon>
        <taxon>Actinomycetes</taxon>
        <taxon>Actinomycetales</taxon>
        <taxon>Actinomycetaceae</taxon>
        <taxon>Actinomyces</taxon>
    </lineage>
</organism>
<dbReference type="RefSeq" id="WP_200275374.1">
    <property type="nucleotide sequence ID" value="NZ_CP066802.1"/>
</dbReference>
<name>A0A7T7M906_9ACTO</name>
<evidence type="ECO:0008006" key="3">
    <source>
        <dbReference type="Google" id="ProtNLM"/>
    </source>
</evidence>
<reference evidence="1 2" key="1">
    <citation type="submission" date="2020-12" db="EMBL/GenBank/DDBJ databases">
        <authorList>
            <person name="Zhou J."/>
        </authorList>
    </citation>
    <scope>NUCLEOTIDE SEQUENCE [LARGE SCALE GENOMIC DNA]</scope>
    <source>
        <strain evidence="1 2">CCUG 61299</strain>
    </source>
</reference>
<dbReference type="AlphaFoldDB" id="A0A7T7M906"/>
<dbReference type="EMBL" id="CP066802">
    <property type="protein sequence ID" value="QQM67087.1"/>
    <property type="molecule type" value="Genomic_DNA"/>
</dbReference>
<evidence type="ECO:0000313" key="1">
    <source>
        <dbReference type="EMBL" id="QQM67087.1"/>
    </source>
</evidence>
<evidence type="ECO:0000313" key="2">
    <source>
        <dbReference type="Proteomes" id="UP000595895"/>
    </source>
</evidence>
<protein>
    <recommendedName>
        <fullName evidence="3">DNA lyase</fullName>
    </recommendedName>
</protein>
<gene>
    <name evidence="1" type="ORF">JG540_08625</name>
</gene>
<accession>A0A7T7M906</accession>
<proteinExistence type="predicted"/>